<dbReference type="RefSeq" id="XP_066069216.1">
    <property type="nucleotide sequence ID" value="XM_066213119.1"/>
</dbReference>
<organism evidence="3 4">
    <name type="scientific">Cryptococcus depauperatus CBS 7841</name>
    <dbReference type="NCBI Taxonomy" id="1295531"/>
    <lineage>
        <taxon>Eukaryota</taxon>
        <taxon>Fungi</taxon>
        <taxon>Dikarya</taxon>
        <taxon>Basidiomycota</taxon>
        <taxon>Agaricomycotina</taxon>
        <taxon>Tremellomycetes</taxon>
        <taxon>Tremellales</taxon>
        <taxon>Cryptococcaceae</taxon>
        <taxon>Cryptococcus</taxon>
    </lineage>
</organism>
<dbReference type="AlphaFoldDB" id="A0A1E3IEI3"/>
<feature type="compositionally biased region" description="Low complexity" evidence="1">
    <location>
        <begin position="193"/>
        <end position="203"/>
    </location>
</feature>
<evidence type="ECO:0000256" key="1">
    <source>
        <dbReference type="SAM" id="MobiDB-lite"/>
    </source>
</evidence>
<keyword evidence="2" id="KW-0472">Membrane</keyword>
<dbReference type="GeneID" id="91087937"/>
<reference evidence="3" key="1">
    <citation type="submission" date="2016-06" db="EMBL/GenBank/DDBJ databases">
        <authorList>
            <person name="Cuomo C."/>
            <person name="Litvintseva A."/>
            <person name="Heitman J."/>
            <person name="Chen Y."/>
            <person name="Sun S."/>
            <person name="Springer D."/>
            <person name="Dromer F."/>
            <person name="Young S."/>
            <person name="Zeng Q."/>
            <person name="Chapman S."/>
            <person name="Gujja S."/>
            <person name="Saif S."/>
            <person name="Birren B."/>
        </authorList>
    </citation>
    <scope>NUCLEOTIDE SEQUENCE</scope>
    <source>
        <strain evidence="3">CBS 7841</strain>
    </source>
</reference>
<name>A0A1E3IEI3_9TREE</name>
<feature type="region of interest" description="Disordered" evidence="1">
    <location>
        <begin position="185"/>
        <end position="208"/>
    </location>
</feature>
<reference evidence="3" key="2">
    <citation type="journal article" date="2022" name="Elife">
        <title>Obligate sexual reproduction of a homothallic fungus closely related to the Cryptococcus pathogenic species complex.</title>
        <authorList>
            <person name="Passer A.R."/>
            <person name="Clancey S.A."/>
            <person name="Shea T."/>
            <person name="David-Palma M."/>
            <person name="Averette A.F."/>
            <person name="Boekhout T."/>
            <person name="Porcel B.M."/>
            <person name="Nowrousian M."/>
            <person name="Cuomo C.A."/>
            <person name="Sun S."/>
            <person name="Heitman J."/>
            <person name="Coelho M.A."/>
        </authorList>
    </citation>
    <scope>NUCLEOTIDE SEQUENCE</scope>
    <source>
        <strain evidence="3">CBS 7841</strain>
    </source>
</reference>
<feature type="transmembrane region" description="Helical" evidence="2">
    <location>
        <begin position="82"/>
        <end position="99"/>
    </location>
</feature>
<dbReference type="EMBL" id="CP143787">
    <property type="protein sequence ID" value="WVN88516.1"/>
    <property type="molecule type" value="Genomic_DNA"/>
</dbReference>
<keyword evidence="2" id="KW-0812">Transmembrane</keyword>
<proteinExistence type="predicted"/>
<gene>
    <name evidence="3" type="ORF">L203_103727</name>
</gene>
<accession>A0A1E3IEI3</accession>
<feature type="region of interest" description="Disordered" evidence="1">
    <location>
        <begin position="130"/>
        <end position="169"/>
    </location>
</feature>
<reference evidence="3" key="3">
    <citation type="submission" date="2024-01" db="EMBL/GenBank/DDBJ databases">
        <authorList>
            <person name="Coelho M.A."/>
            <person name="David-Palma M."/>
            <person name="Shea T."/>
            <person name="Sun S."/>
            <person name="Cuomo C.A."/>
            <person name="Heitman J."/>
        </authorList>
    </citation>
    <scope>NUCLEOTIDE SEQUENCE</scope>
    <source>
        <strain evidence="3">CBS 7841</strain>
    </source>
</reference>
<protein>
    <submittedName>
        <fullName evidence="3">Uncharacterized protein</fullName>
    </submittedName>
</protein>
<keyword evidence="4" id="KW-1185">Reference proteome</keyword>
<feature type="compositionally biased region" description="Polar residues" evidence="1">
    <location>
        <begin position="130"/>
        <end position="142"/>
    </location>
</feature>
<dbReference type="VEuPathDB" id="FungiDB:L203_03774"/>
<evidence type="ECO:0000313" key="4">
    <source>
        <dbReference type="Proteomes" id="UP000094043"/>
    </source>
</evidence>
<evidence type="ECO:0000256" key="2">
    <source>
        <dbReference type="SAM" id="Phobius"/>
    </source>
</evidence>
<dbReference type="KEGG" id="cdep:91087937"/>
<sequence length="275" mass="31395">MNPTQPRSWANHFWSSPNIHYSFSHRVRWPAANAAEGAAKGAADSLLHHGFGANGTPRGPFRGYHSYEGRHGGRWGYRRRPFFGRFAWFVIGMGVATLWHHRHEKRRHSLERFITDPQCWLSMHQQAIMSPDSEQTSQLSDSNLDRSMANDGAQEGRASPWEKGKHTWGWRGHREKMLEERRLAEAKAGYRPAQDASTAPAAALGHTSPDVQSVKEAVEMLWNEKKAEAGETQKRVHDKAREYADERLEKLGIALERLRESLREGDRKDGDKKLV</sequence>
<dbReference type="Proteomes" id="UP000094043">
    <property type="component" value="Chromosome 4"/>
</dbReference>
<keyword evidence="2" id="KW-1133">Transmembrane helix</keyword>
<evidence type="ECO:0000313" key="3">
    <source>
        <dbReference type="EMBL" id="WVN88516.1"/>
    </source>
</evidence>
<dbReference type="OrthoDB" id="2960209at2759"/>